<dbReference type="OrthoDB" id="9790442at2"/>
<proteinExistence type="predicted"/>
<reference evidence="11" key="1">
    <citation type="submission" date="2016-10" db="EMBL/GenBank/DDBJ databases">
        <authorList>
            <person name="Varghese N."/>
            <person name="Submissions S."/>
        </authorList>
    </citation>
    <scope>NUCLEOTIDE SEQUENCE [LARGE SCALE GENOMIC DNA]</scope>
    <source>
        <strain evidence="11">CGMCC 1.8895</strain>
    </source>
</reference>
<dbReference type="SUPFAM" id="SSF46894">
    <property type="entry name" value="C-terminal effector domain of the bipartite response regulators"/>
    <property type="match status" value="1"/>
</dbReference>
<dbReference type="STRING" id="576118.SAMN05216216_10456"/>
<dbReference type="InterPro" id="IPR001867">
    <property type="entry name" value="OmpR/PhoB-type_DNA-bd"/>
</dbReference>
<evidence type="ECO:0000256" key="6">
    <source>
        <dbReference type="PROSITE-ProRule" id="PRU00169"/>
    </source>
</evidence>
<evidence type="ECO:0000259" key="9">
    <source>
        <dbReference type="PROSITE" id="PS51755"/>
    </source>
</evidence>
<dbReference type="Proteomes" id="UP000199008">
    <property type="component" value="Unassembled WGS sequence"/>
</dbReference>
<keyword evidence="5" id="KW-0804">Transcription</keyword>
<name>A0A1G9CG51_9BACL</name>
<evidence type="ECO:0000256" key="4">
    <source>
        <dbReference type="ARBA" id="ARBA00023125"/>
    </source>
</evidence>
<evidence type="ECO:0000256" key="2">
    <source>
        <dbReference type="ARBA" id="ARBA00023012"/>
    </source>
</evidence>
<dbReference type="Gene3D" id="3.40.50.2300">
    <property type="match status" value="1"/>
</dbReference>
<gene>
    <name evidence="10" type="ORF">SAMN05216216_10456</name>
</gene>
<dbReference type="PANTHER" id="PTHR48111">
    <property type="entry name" value="REGULATOR OF RPOS"/>
    <property type="match status" value="1"/>
</dbReference>
<evidence type="ECO:0000313" key="11">
    <source>
        <dbReference type="Proteomes" id="UP000199008"/>
    </source>
</evidence>
<evidence type="ECO:0000313" key="10">
    <source>
        <dbReference type="EMBL" id="SDK50661.1"/>
    </source>
</evidence>
<organism evidence="10 11">
    <name type="scientific">Lacicoccus qingdaonensis</name>
    <dbReference type="NCBI Taxonomy" id="576118"/>
    <lineage>
        <taxon>Bacteria</taxon>
        <taxon>Bacillati</taxon>
        <taxon>Bacillota</taxon>
        <taxon>Bacilli</taxon>
        <taxon>Bacillales</taxon>
        <taxon>Salinicoccaceae</taxon>
        <taxon>Lacicoccus</taxon>
    </lineage>
</organism>
<dbReference type="Pfam" id="PF00072">
    <property type="entry name" value="Response_reg"/>
    <property type="match status" value="1"/>
</dbReference>
<dbReference type="PANTHER" id="PTHR48111:SF22">
    <property type="entry name" value="REGULATOR OF RPOS"/>
    <property type="match status" value="1"/>
</dbReference>
<feature type="domain" description="Response regulatory" evidence="8">
    <location>
        <begin position="3"/>
        <end position="116"/>
    </location>
</feature>
<accession>A0A1G9CG51</accession>
<dbReference type="GO" id="GO:0000976">
    <property type="term" value="F:transcription cis-regulatory region binding"/>
    <property type="evidence" value="ECO:0007669"/>
    <property type="project" value="TreeGrafter"/>
</dbReference>
<dbReference type="Gene3D" id="1.10.10.10">
    <property type="entry name" value="Winged helix-like DNA-binding domain superfamily/Winged helix DNA-binding domain"/>
    <property type="match status" value="1"/>
</dbReference>
<dbReference type="GO" id="GO:0006355">
    <property type="term" value="P:regulation of DNA-templated transcription"/>
    <property type="evidence" value="ECO:0007669"/>
    <property type="project" value="InterPro"/>
</dbReference>
<keyword evidence="2" id="KW-0902">Two-component regulatory system</keyword>
<dbReference type="InterPro" id="IPR011006">
    <property type="entry name" value="CheY-like_superfamily"/>
</dbReference>
<evidence type="ECO:0000256" key="5">
    <source>
        <dbReference type="ARBA" id="ARBA00023163"/>
    </source>
</evidence>
<dbReference type="CDD" id="cd00383">
    <property type="entry name" value="trans_reg_C"/>
    <property type="match status" value="1"/>
</dbReference>
<dbReference type="FunFam" id="3.40.50.2300:FF:000001">
    <property type="entry name" value="DNA-binding response regulator PhoB"/>
    <property type="match status" value="1"/>
</dbReference>
<dbReference type="GO" id="GO:0000156">
    <property type="term" value="F:phosphorelay response regulator activity"/>
    <property type="evidence" value="ECO:0007669"/>
    <property type="project" value="TreeGrafter"/>
</dbReference>
<evidence type="ECO:0000256" key="7">
    <source>
        <dbReference type="PROSITE-ProRule" id="PRU01091"/>
    </source>
</evidence>
<evidence type="ECO:0000256" key="1">
    <source>
        <dbReference type="ARBA" id="ARBA00022553"/>
    </source>
</evidence>
<sequence>MKHVLVIEDELNLARFIELELTHEGYSVTLSADGEDGLDKALNYNYDCILLDLMLPALNGLEVCRRIRKSKNTPIIMITAKGETYDKVVGLDYGADDYIVKPFEIEELLARIRVMLRRADDSEAGNNKILSLHGISVDISAYKVTIDDTELELTKTEYELLYLLMKNVGIVLRREQILEHVWGYDSEVETNVVDVYIRYLRNKLKPFNKHKVIETVRGVGYVIRT</sequence>
<dbReference type="PROSITE" id="PS51755">
    <property type="entry name" value="OMPR_PHOB"/>
    <property type="match status" value="1"/>
</dbReference>
<keyword evidence="1 6" id="KW-0597">Phosphoprotein</keyword>
<dbReference type="InterPro" id="IPR001789">
    <property type="entry name" value="Sig_transdc_resp-reg_receiver"/>
</dbReference>
<dbReference type="SMART" id="SM00862">
    <property type="entry name" value="Trans_reg_C"/>
    <property type="match status" value="1"/>
</dbReference>
<keyword evidence="3" id="KW-0805">Transcription regulation</keyword>
<dbReference type="GO" id="GO:0005829">
    <property type="term" value="C:cytosol"/>
    <property type="evidence" value="ECO:0007669"/>
    <property type="project" value="TreeGrafter"/>
</dbReference>
<dbReference type="PROSITE" id="PS50110">
    <property type="entry name" value="RESPONSE_REGULATORY"/>
    <property type="match status" value="1"/>
</dbReference>
<dbReference type="Pfam" id="PF00486">
    <property type="entry name" value="Trans_reg_C"/>
    <property type="match status" value="1"/>
</dbReference>
<dbReference type="GO" id="GO:0032993">
    <property type="term" value="C:protein-DNA complex"/>
    <property type="evidence" value="ECO:0007669"/>
    <property type="project" value="TreeGrafter"/>
</dbReference>
<keyword evidence="11" id="KW-1185">Reference proteome</keyword>
<dbReference type="Gene3D" id="6.10.250.690">
    <property type="match status" value="1"/>
</dbReference>
<dbReference type="EMBL" id="FNFY01000004">
    <property type="protein sequence ID" value="SDK50661.1"/>
    <property type="molecule type" value="Genomic_DNA"/>
</dbReference>
<keyword evidence="4 7" id="KW-0238">DNA-binding</keyword>
<evidence type="ECO:0000256" key="3">
    <source>
        <dbReference type="ARBA" id="ARBA00023015"/>
    </source>
</evidence>
<evidence type="ECO:0000259" key="8">
    <source>
        <dbReference type="PROSITE" id="PS50110"/>
    </source>
</evidence>
<dbReference type="InterPro" id="IPR039420">
    <property type="entry name" value="WalR-like"/>
</dbReference>
<dbReference type="RefSeq" id="WP_092984806.1">
    <property type="nucleotide sequence ID" value="NZ_FNFY01000004.1"/>
</dbReference>
<dbReference type="AlphaFoldDB" id="A0A1G9CG51"/>
<dbReference type="InterPro" id="IPR016032">
    <property type="entry name" value="Sig_transdc_resp-reg_C-effctor"/>
</dbReference>
<protein>
    <submittedName>
        <fullName evidence="10">Two-component system, OmpR family, response regulator ArlR</fullName>
    </submittedName>
</protein>
<dbReference type="SMART" id="SM00448">
    <property type="entry name" value="REC"/>
    <property type="match status" value="1"/>
</dbReference>
<feature type="DNA-binding region" description="OmpR/PhoB-type" evidence="7">
    <location>
        <begin position="127"/>
        <end position="225"/>
    </location>
</feature>
<feature type="modified residue" description="4-aspartylphosphate" evidence="6">
    <location>
        <position position="52"/>
    </location>
</feature>
<dbReference type="FunFam" id="1.10.10.10:FF:000005">
    <property type="entry name" value="Two-component system response regulator"/>
    <property type="match status" value="1"/>
</dbReference>
<dbReference type="InterPro" id="IPR036388">
    <property type="entry name" value="WH-like_DNA-bd_sf"/>
</dbReference>
<feature type="domain" description="OmpR/PhoB-type" evidence="9">
    <location>
        <begin position="127"/>
        <end position="225"/>
    </location>
</feature>
<dbReference type="SUPFAM" id="SSF52172">
    <property type="entry name" value="CheY-like"/>
    <property type="match status" value="1"/>
</dbReference>